<reference evidence="8 9" key="1">
    <citation type="submission" date="2015-04" db="EMBL/GenBank/DDBJ databases">
        <title>Draft Genome Sequence of the Novel Agar-Digesting Marine Bacterium Q1.</title>
        <authorList>
            <person name="Li Y."/>
            <person name="Li D."/>
            <person name="Chen G."/>
            <person name="Du Z."/>
        </authorList>
    </citation>
    <scope>NUCLEOTIDE SEQUENCE [LARGE SCALE GENOMIC DNA]</scope>
    <source>
        <strain evidence="8 9">Q1</strain>
    </source>
</reference>
<evidence type="ECO:0000256" key="6">
    <source>
        <dbReference type="ARBA" id="ARBA00023136"/>
    </source>
</evidence>
<evidence type="ECO:0008006" key="10">
    <source>
        <dbReference type="Google" id="ProtNLM"/>
    </source>
</evidence>
<keyword evidence="6" id="KW-0472">Membrane</keyword>
<evidence type="ECO:0000256" key="5">
    <source>
        <dbReference type="ARBA" id="ARBA00023034"/>
    </source>
</evidence>
<accession>A0A0J8H0R0</accession>
<dbReference type="Pfam" id="PF03567">
    <property type="entry name" value="Sulfotransfer_2"/>
    <property type="match status" value="1"/>
</dbReference>
<gene>
    <name evidence="8" type="ORF">XM47_03470</name>
</gene>
<dbReference type="PANTHER" id="PTHR12137">
    <property type="entry name" value="CARBOHYDRATE SULFOTRANSFERASE"/>
    <property type="match status" value="1"/>
</dbReference>
<evidence type="ECO:0000256" key="2">
    <source>
        <dbReference type="ARBA" id="ARBA00022679"/>
    </source>
</evidence>
<keyword evidence="9" id="KW-1185">Reference proteome</keyword>
<comment type="subcellular location">
    <subcellularLocation>
        <location evidence="1">Golgi apparatus membrane</location>
        <topology evidence="1">Single-pass type II membrane protein</topology>
    </subcellularLocation>
</comment>
<dbReference type="PANTHER" id="PTHR12137:SF54">
    <property type="entry name" value="CARBOHYDRATE SULFOTRANSFERASE"/>
    <property type="match status" value="1"/>
</dbReference>
<dbReference type="EMBL" id="LAZL01000003">
    <property type="protein sequence ID" value="KMT66603.1"/>
    <property type="molecule type" value="Genomic_DNA"/>
</dbReference>
<keyword evidence="3" id="KW-0812">Transmembrane</keyword>
<keyword evidence="5" id="KW-0333">Golgi apparatus</keyword>
<dbReference type="GO" id="GO:0008146">
    <property type="term" value="F:sulfotransferase activity"/>
    <property type="evidence" value="ECO:0007669"/>
    <property type="project" value="InterPro"/>
</dbReference>
<proteinExistence type="predicted"/>
<dbReference type="AlphaFoldDB" id="A0A0J8H0R0"/>
<evidence type="ECO:0000313" key="8">
    <source>
        <dbReference type="EMBL" id="KMT66603.1"/>
    </source>
</evidence>
<evidence type="ECO:0000313" key="9">
    <source>
        <dbReference type="Proteomes" id="UP000037600"/>
    </source>
</evidence>
<protein>
    <recommendedName>
        <fullName evidence="10">Sulfotransferase family protein</fullName>
    </recommendedName>
</protein>
<name>A0A0J8H0R0_9ALTE</name>
<dbReference type="OrthoDB" id="288532at2"/>
<dbReference type="InterPro" id="IPR018011">
    <property type="entry name" value="Carb_sulfotrans_8-10"/>
</dbReference>
<dbReference type="GO" id="GO:0016020">
    <property type="term" value="C:membrane"/>
    <property type="evidence" value="ECO:0007669"/>
    <property type="project" value="InterPro"/>
</dbReference>
<keyword evidence="2" id="KW-0808">Transferase</keyword>
<comment type="caution">
    <text evidence="8">The sequence shown here is derived from an EMBL/GenBank/DDBJ whole genome shotgun (WGS) entry which is preliminary data.</text>
</comment>
<organism evidence="8 9">
    <name type="scientific">Catenovulum maritimum</name>
    <dbReference type="NCBI Taxonomy" id="1513271"/>
    <lineage>
        <taxon>Bacteria</taxon>
        <taxon>Pseudomonadati</taxon>
        <taxon>Pseudomonadota</taxon>
        <taxon>Gammaproteobacteria</taxon>
        <taxon>Alteromonadales</taxon>
        <taxon>Alteromonadaceae</taxon>
        <taxon>Catenovulum</taxon>
    </lineage>
</organism>
<evidence type="ECO:0000256" key="7">
    <source>
        <dbReference type="ARBA" id="ARBA00023180"/>
    </source>
</evidence>
<evidence type="ECO:0000256" key="1">
    <source>
        <dbReference type="ARBA" id="ARBA00004323"/>
    </source>
</evidence>
<keyword evidence="4" id="KW-1133">Transmembrane helix</keyword>
<dbReference type="RefSeq" id="WP_048689700.1">
    <property type="nucleotide sequence ID" value="NZ_KQ130483.1"/>
</dbReference>
<dbReference type="GO" id="GO:0016051">
    <property type="term" value="P:carbohydrate biosynthetic process"/>
    <property type="evidence" value="ECO:0007669"/>
    <property type="project" value="InterPro"/>
</dbReference>
<sequence length="242" mass="28624">MYNKLMSYMPWHWVNYNINISLKHKYVYFENPKVACSSIKKTLINYELGELSNRWGNVIHQSLFHSAFVKPYQLKEETFWEIINDPKYLKFSFVRSPYSRALSCYLQKIKTKASGYEQIKPFLTDSEIESNISFQRFLEIVDEMDCYDMNSHFRPQTQQLFFKQINLGFIGKLENFNQDFANVLSKISGEDEPPITHIFSAHQTNACSKLDGYLTPEIIDLINRIYSDDFTHYGYQKMISSK</sequence>
<dbReference type="Proteomes" id="UP000037600">
    <property type="component" value="Unassembled WGS sequence"/>
</dbReference>
<dbReference type="STRING" id="1513271.XM47_03470"/>
<evidence type="ECO:0000256" key="3">
    <source>
        <dbReference type="ARBA" id="ARBA00022692"/>
    </source>
</evidence>
<keyword evidence="7" id="KW-0325">Glycoprotein</keyword>
<dbReference type="InterPro" id="IPR005331">
    <property type="entry name" value="Sulfotransferase"/>
</dbReference>
<evidence type="ECO:0000256" key="4">
    <source>
        <dbReference type="ARBA" id="ARBA00022989"/>
    </source>
</evidence>